<proteinExistence type="predicted"/>
<gene>
    <name evidence="2" type="ORF">A3770_07p49650</name>
</gene>
<dbReference type="InterPro" id="IPR006569">
    <property type="entry name" value="CID_dom"/>
</dbReference>
<dbReference type="EMBL" id="CP031040">
    <property type="protein sequence ID" value="QDZ22447.1"/>
    <property type="molecule type" value="Genomic_DNA"/>
</dbReference>
<dbReference type="PROSITE" id="PS51391">
    <property type="entry name" value="CID"/>
    <property type="match status" value="1"/>
</dbReference>
<evidence type="ECO:0000259" key="1">
    <source>
        <dbReference type="PROSITE" id="PS51391"/>
    </source>
</evidence>
<name>A0A5B8MPT6_9CHLO</name>
<dbReference type="OrthoDB" id="377209at2759"/>
<dbReference type="AlphaFoldDB" id="A0A5B8MPT6"/>
<protein>
    <recommendedName>
        <fullName evidence="1">CID domain-containing protein</fullName>
    </recommendedName>
</protein>
<accession>A0A5B8MPT6</accession>
<sequence>MVTYFLDRPHDLVELVDAFCSRPLPQGASPALIVGNLYLASDLFHQFAKAGNRRCTKMLQDKLPGKFSACLNGAPESCGRIELEGLRHRITRVLQVWEREHMFSEGFLESFKV</sequence>
<feature type="domain" description="CID" evidence="1">
    <location>
        <begin position="1"/>
        <end position="113"/>
    </location>
</feature>
<dbReference type="Proteomes" id="UP000316726">
    <property type="component" value="Chromosome 7"/>
</dbReference>
<keyword evidence="3" id="KW-1185">Reference proteome</keyword>
<evidence type="ECO:0000313" key="3">
    <source>
        <dbReference type="Proteomes" id="UP000316726"/>
    </source>
</evidence>
<evidence type="ECO:0000313" key="2">
    <source>
        <dbReference type="EMBL" id="QDZ22447.1"/>
    </source>
</evidence>
<dbReference type="InterPro" id="IPR008942">
    <property type="entry name" value="ENTH_VHS"/>
</dbReference>
<dbReference type="Gene3D" id="1.25.40.90">
    <property type="match status" value="1"/>
</dbReference>
<organism evidence="2 3">
    <name type="scientific">Chloropicon primus</name>
    <dbReference type="NCBI Taxonomy" id="1764295"/>
    <lineage>
        <taxon>Eukaryota</taxon>
        <taxon>Viridiplantae</taxon>
        <taxon>Chlorophyta</taxon>
        <taxon>Chloropicophyceae</taxon>
        <taxon>Chloropicales</taxon>
        <taxon>Chloropicaceae</taxon>
        <taxon>Chloropicon</taxon>
    </lineage>
</organism>
<reference evidence="2 3" key="1">
    <citation type="submission" date="2018-07" db="EMBL/GenBank/DDBJ databases">
        <title>The complete nuclear genome of the prasinophyte Chloropicon primus (CCMP1205).</title>
        <authorList>
            <person name="Pombert J.-F."/>
            <person name="Otis C."/>
            <person name="Turmel M."/>
            <person name="Lemieux C."/>
        </authorList>
    </citation>
    <scope>NUCLEOTIDE SEQUENCE [LARGE SCALE GENOMIC DNA]</scope>
    <source>
        <strain evidence="2 3">CCMP1205</strain>
    </source>
</reference>